<protein>
    <recommendedName>
        <fullName evidence="3">cysteine desulfurase</fullName>
        <ecNumber evidence="3">2.8.1.7</ecNumber>
    </recommendedName>
</protein>
<evidence type="ECO:0000256" key="1">
    <source>
        <dbReference type="ARBA" id="ARBA00001933"/>
    </source>
</evidence>
<evidence type="ECO:0000256" key="6">
    <source>
        <dbReference type="SAM" id="MobiDB-lite"/>
    </source>
</evidence>
<proteinExistence type="inferred from homology"/>
<dbReference type="GO" id="GO:0031071">
    <property type="term" value="F:cysteine desulfurase activity"/>
    <property type="evidence" value="ECO:0007669"/>
    <property type="project" value="UniProtKB-EC"/>
</dbReference>
<dbReference type="GO" id="GO:0008483">
    <property type="term" value="F:transaminase activity"/>
    <property type="evidence" value="ECO:0007669"/>
    <property type="project" value="UniProtKB-KW"/>
</dbReference>
<gene>
    <name evidence="8" type="ORF">H9892_03230</name>
</gene>
<feature type="domain" description="Aminotransferase class V" evidence="7">
    <location>
        <begin position="4"/>
        <end position="365"/>
    </location>
</feature>
<dbReference type="Gene3D" id="3.90.1150.10">
    <property type="entry name" value="Aspartate Aminotransferase, domain 1"/>
    <property type="match status" value="1"/>
</dbReference>
<dbReference type="Gene3D" id="3.40.640.10">
    <property type="entry name" value="Type I PLP-dependent aspartate aminotransferase-like (Major domain)"/>
    <property type="match status" value="1"/>
</dbReference>
<reference evidence="8" key="1">
    <citation type="journal article" date="2021" name="PeerJ">
        <title>Extensive microbial diversity within the chicken gut microbiome revealed by metagenomics and culture.</title>
        <authorList>
            <person name="Gilroy R."/>
            <person name="Ravi A."/>
            <person name="Getino M."/>
            <person name="Pursley I."/>
            <person name="Horton D.L."/>
            <person name="Alikhan N.F."/>
            <person name="Baker D."/>
            <person name="Gharbi K."/>
            <person name="Hall N."/>
            <person name="Watson M."/>
            <person name="Adriaenssens E.M."/>
            <person name="Foster-Nyarko E."/>
            <person name="Jarju S."/>
            <person name="Secka A."/>
            <person name="Antonio M."/>
            <person name="Oren A."/>
            <person name="Chaudhuri R.R."/>
            <person name="La Ragione R."/>
            <person name="Hildebrand F."/>
            <person name="Pallen M.J."/>
        </authorList>
    </citation>
    <scope>NUCLEOTIDE SEQUENCE</scope>
    <source>
        <strain evidence="8">12435</strain>
    </source>
</reference>
<name>A0A9D1TR26_9FIRM</name>
<dbReference type="PIRSF" id="PIRSF005572">
    <property type="entry name" value="NifS"/>
    <property type="match status" value="1"/>
</dbReference>
<dbReference type="EC" id="2.8.1.7" evidence="3"/>
<evidence type="ECO:0000313" key="8">
    <source>
        <dbReference type="EMBL" id="HIW02328.1"/>
    </source>
</evidence>
<dbReference type="PANTHER" id="PTHR43586">
    <property type="entry name" value="CYSTEINE DESULFURASE"/>
    <property type="match status" value="1"/>
</dbReference>
<dbReference type="InterPro" id="IPR015421">
    <property type="entry name" value="PyrdxlP-dep_Trfase_major"/>
</dbReference>
<comment type="cofactor">
    <cofactor evidence="1">
        <name>pyridoxal 5'-phosphate</name>
        <dbReference type="ChEBI" id="CHEBI:597326"/>
    </cofactor>
</comment>
<keyword evidence="8" id="KW-0808">Transferase</keyword>
<reference evidence="8" key="2">
    <citation type="submission" date="2021-04" db="EMBL/GenBank/DDBJ databases">
        <authorList>
            <person name="Gilroy R."/>
        </authorList>
    </citation>
    <scope>NUCLEOTIDE SEQUENCE</scope>
    <source>
        <strain evidence="8">12435</strain>
    </source>
</reference>
<comment type="catalytic activity">
    <reaction evidence="5">
        <text>(sulfur carrier)-H + L-cysteine = (sulfur carrier)-SH + L-alanine</text>
        <dbReference type="Rhea" id="RHEA:43892"/>
        <dbReference type="Rhea" id="RHEA-COMP:14737"/>
        <dbReference type="Rhea" id="RHEA-COMP:14739"/>
        <dbReference type="ChEBI" id="CHEBI:29917"/>
        <dbReference type="ChEBI" id="CHEBI:35235"/>
        <dbReference type="ChEBI" id="CHEBI:57972"/>
        <dbReference type="ChEBI" id="CHEBI:64428"/>
        <dbReference type="EC" id="2.8.1.7"/>
    </reaction>
</comment>
<dbReference type="InterPro" id="IPR016454">
    <property type="entry name" value="Cysteine_dSase"/>
</dbReference>
<dbReference type="Proteomes" id="UP000823990">
    <property type="component" value="Unassembled WGS sequence"/>
</dbReference>
<keyword evidence="4" id="KW-0663">Pyridoxal phosphate</keyword>
<comment type="caution">
    <text evidence="8">The sequence shown here is derived from an EMBL/GenBank/DDBJ whole genome shotgun (WGS) entry which is preliminary data.</text>
</comment>
<dbReference type="AlphaFoldDB" id="A0A9D1TR26"/>
<evidence type="ECO:0000256" key="2">
    <source>
        <dbReference type="ARBA" id="ARBA00010447"/>
    </source>
</evidence>
<accession>A0A9D1TR26</accession>
<evidence type="ECO:0000313" key="9">
    <source>
        <dbReference type="Proteomes" id="UP000823990"/>
    </source>
</evidence>
<organism evidence="8 9">
    <name type="scientific">Candidatus Protoclostridium stercorigallinarum</name>
    <dbReference type="NCBI Taxonomy" id="2838741"/>
    <lineage>
        <taxon>Bacteria</taxon>
        <taxon>Bacillati</taxon>
        <taxon>Bacillota</taxon>
        <taxon>Clostridia</taxon>
        <taxon>Candidatus Protoclostridium</taxon>
    </lineage>
</organism>
<dbReference type="PANTHER" id="PTHR43586:SF4">
    <property type="entry name" value="ISOPENICILLIN N EPIMERASE"/>
    <property type="match status" value="1"/>
</dbReference>
<keyword evidence="8" id="KW-0032">Aminotransferase</keyword>
<dbReference type="InterPro" id="IPR015422">
    <property type="entry name" value="PyrdxlP-dep_Trfase_small"/>
</dbReference>
<feature type="region of interest" description="Disordered" evidence="6">
    <location>
        <begin position="225"/>
        <end position="245"/>
    </location>
</feature>
<evidence type="ECO:0000256" key="4">
    <source>
        <dbReference type="ARBA" id="ARBA00022898"/>
    </source>
</evidence>
<evidence type="ECO:0000256" key="5">
    <source>
        <dbReference type="ARBA" id="ARBA00050776"/>
    </source>
</evidence>
<dbReference type="SUPFAM" id="SSF53383">
    <property type="entry name" value="PLP-dependent transferases"/>
    <property type="match status" value="1"/>
</dbReference>
<sequence>MPLIYLDNAATTYFKPTPVINAVGNALKYLSANPTRSSHSLAVKAGMLVEETREIAAKMFGTTPDRVVFTLNCTDALDTAIFGCARRGGHIITTVLEHNSVLRPLMRLRELGITDFTALSPLMGGYVSAEQVASAIRPNTYMVIASHVSNVTGAVQPISEYGFLTEKYKLLLLVDAAQSAGYRDIDMAKDKIDLLAVAPHKGLHAPQGVGMLLIRGDVRVRPFRYGGTGTESAKPQPSELPEALESGTLPTPAIAGLNAAMKYTLEHGEENRKKLNGLFYYTLGEMSKIGGVRLYTRKEYGGPVIAFTVRGMTSAEAGNILADEYDICVRSGLHCAPLAHKHYGTLKDGMVRIAVGVDNNADEINFFLQALSEVAR</sequence>
<evidence type="ECO:0000256" key="3">
    <source>
        <dbReference type="ARBA" id="ARBA00012239"/>
    </source>
</evidence>
<dbReference type="InterPro" id="IPR015424">
    <property type="entry name" value="PyrdxlP-dep_Trfase"/>
</dbReference>
<comment type="similarity">
    <text evidence="2">Belongs to the class-V pyridoxal-phosphate-dependent aminotransferase family. Csd subfamily.</text>
</comment>
<dbReference type="InterPro" id="IPR000192">
    <property type="entry name" value="Aminotrans_V_dom"/>
</dbReference>
<dbReference type="Pfam" id="PF00266">
    <property type="entry name" value="Aminotran_5"/>
    <property type="match status" value="1"/>
</dbReference>
<dbReference type="EMBL" id="DXHS01000058">
    <property type="protein sequence ID" value="HIW02328.1"/>
    <property type="molecule type" value="Genomic_DNA"/>
</dbReference>
<evidence type="ECO:0000259" key="7">
    <source>
        <dbReference type="Pfam" id="PF00266"/>
    </source>
</evidence>